<evidence type="ECO:0000313" key="2">
    <source>
        <dbReference type="Proteomes" id="UP000095713"/>
    </source>
</evidence>
<dbReference type="STRING" id="1849968.A8C32_15830"/>
<dbReference type="AlphaFoldDB" id="A0A1E5T9F3"/>
<dbReference type="Proteomes" id="UP000095713">
    <property type="component" value="Unassembled WGS sequence"/>
</dbReference>
<sequence>MIKIRLYDSFGFRDFFISSDSLTKQEIVSSLLPFSLQESNVKENKDSKAVTCPHCQDNRTRANGKLRGVQRYICNGYKKNFSETTGEFWCNIKKKEKLNKYLYCLLSGL</sequence>
<gene>
    <name evidence="1" type="ORF">A8C32_15830</name>
</gene>
<evidence type="ECO:0008006" key="3">
    <source>
        <dbReference type="Google" id="ProtNLM"/>
    </source>
</evidence>
<protein>
    <recommendedName>
        <fullName evidence="3">InsA N-terminal domain-containing protein</fullName>
    </recommendedName>
</protein>
<reference evidence="1 2" key="1">
    <citation type="submission" date="2016-05" db="EMBL/GenBank/DDBJ databases">
        <title>Draft Genome Sequence of Algibacter sp. Strain SK-16 Isolated from the Surface Water of Aburatsubo Inlet.</title>
        <authorList>
            <person name="Wong S.-K."/>
            <person name="Yoshizawa S."/>
            <person name="Nakajima Y."/>
            <person name="Ogura Y."/>
            <person name="Tetsuya H."/>
            <person name="Hamasaki K."/>
        </authorList>
    </citation>
    <scope>NUCLEOTIDE SEQUENCE [LARGE SCALE GENOMIC DNA]</scope>
    <source>
        <strain evidence="1 2">SK-16</strain>
    </source>
</reference>
<organism evidence="1 2">
    <name type="scientific">Flavivirga aquatica</name>
    <dbReference type="NCBI Taxonomy" id="1849968"/>
    <lineage>
        <taxon>Bacteria</taxon>
        <taxon>Pseudomonadati</taxon>
        <taxon>Bacteroidota</taxon>
        <taxon>Flavobacteriia</taxon>
        <taxon>Flavobacteriales</taxon>
        <taxon>Flavobacteriaceae</taxon>
        <taxon>Flavivirga</taxon>
    </lineage>
</organism>
<keyword evidence="2" id="KW-1185">Reference proteome</keyword>
<evidence type="ECO:0000313" key="1">
    <source>
        <dbReference type="EMBL" id="OEK07937.1"/>
    </source>
</evidence>
<name>A0A1E5T9F3_9FLAO</name>
<dbReference type="EMBL" id="MDJD01000043">
    <property type="protein sequence ID" value="OEK07937.1"/>
    <property type="molecule type" value="Genomic_DNA"/>
</dbReference>
<comment type="caution">
    <text evidence="1">The sequence shown here is derived from an EMBL/GenBank/DDBJ whole genome shotgun (WGS) entry which is preliminary data.</text>
</comment>
<proteinExistence type="predicted"/>
<accession>A0A1E5T9F3</accession>